<comment type="caution">
    <text evidence="1">The sequence shown here is derived from an EMBL/GenBank/DDBJ whole genome shotgun (WGS) entry which is preliminary data.</text>
</comment>
<evidence type="ECO:0000313" key="1">
    <source>
        <dbReference type="EMBL" id="PKI64123.1"/>
    </source>
</evidence>
<dbReference type="AlphaFoldDB" id="A0A2I0K7N1"/>
<reference evidence="1 2" key="1">
    <citation type="submission" date="2017-11" db="EMBL/GenBank/DDBJ databases">
        <title>De-novo sequencing of pomegranate (Punica granatum L.) genome.</title>
        <authorList>
            <person name="Akparov Z."/>
            <person name="Amiraslanov A."/>
            <person name="Hajiyeva S."/>
            <person name="Abbasov M."/>
            <person name="Kaur K."/>
            <person name="Hamwieh A."/>
            <person name="Solovyev V."/>
            <person name="Salamov A."/>
            <person name="Braich B."/>
            <person name="Kosarev P."/>
            <person name="Mahmoud A."/>
            <person name="Hajiyev E."/>
            <person name="Babayeva S."/>
            <person name="Izzatullayeva V."/>
            <person name="Mammadov A."/>
            <person name="Mammadov A."/>
            <person name="Sharifova S."/>
            <person name="Ojaghi J."/>
            <person name="Eynullazada K."/>
            <person name="Bayramov B."/>
            <person name="Abdulazimova A."/>
            <person name="Shahmuradov I."/>
        </authorList>
    </citation>
    <scope>NUCLEOTIDE SEQUENCE [LARGE SCALE GENOMIC DNA]</scope>
    <source>
        <strain evidence="2">cv. AG2017</strain>
        <tissue evidence="1">Leaf</tissue>
    </source>
</reference>
<dbReference type="EMBL" id="PGOL01000850">
    <property type="protein sequence ID" value="PKI64123.1"/>
    <property type="molecule type" value="Genomic_DNA"/>
</dbReference>
<evidence type="ECO:0000313" key="2">
    <source>
        <dbReference type="Proteomes" id="UP000233551"/>
    </source>
</evidence>
<feature type="non-terminal residue" evidence="1">
    <location>
        <position position="95"/>
    </location>
</feature>
<gene>
    <name evidence="1" type="ORF">CRG98_015467</name>
</gene>
<accession>A0A2I0K7N1</accession>
<proteinExistence type="predicted"/>
<organism evidence="1 2">
    <name type="scientific">Punica granatum</name>
    <name type="common">Pomegranate</name>
    <dbReference type="NCBI Taxonomy" id="22663"/>
    <lineage>
        <taxon>Eukaryota</taxon>
        <taxon>Viridiplantae</taxon>
        <taxon>Streptophyta</taxon>
        <taxon>Embryophyta</taxon>
        <taxon>Tracheophyta</taxon>
        <taxon>Spermatophyta</taxon>
        <taxon>Magnoliopsida</taxon>
        <taxon>eudicotyledons</taxon>
        <taxon>Gunneridae</taxon>
        <taxon>Pentapetalae</taxon>
        <taxon>rosids</taxon>
        <taxon>malvids</taxon>
        <taxon>Myrtales</taxon>
        <taxon>Lythraceae</taxon>
        <taxon>Punica</taxon>
    </lineage>
</organism>
<sequence>MHIFDMRPCLRIKTAHGKKFWADILGPAQNSGGPRTTYDEITGAPSEEFGLCNSEEIEDPTHRLPSFSIIAESHIFLPSSRIRFPSVAELELRLE</sequence>
<name>A0A2I0K7N1_PUNGR</name>
<keyword evidence="2" id="KW-1185">Reference proteome</keyword>
<dbReference type="Proteomes" id="UP000233551">
    <property type="component" value="Unassembled WGS sequence"/>
</dbReference>
<protein>
    <submittedName>
        <fullName evidence="1">Uncharacterized protein</fullName>
    </submittedName>
</protein>